<evidence type="ECO:0000256" key="1">
    <source>
        <dbReference type="ARBA" id="ARBA00023002"/>
    </source>
</evidence>
<name>A0A1E4RWA3_CYBJN</name>
<protein>
    <submittedName>
        <fullName evidence="6">Aldehyde reductase</fullName>
    </submittedName>
</protein>
<dbReference type="Pfam" id="PF00248">
    <property type="entry name" value="Aldo_ket_red"/>
    <property type="match status" value="1"/>
</dbReference>
<evidence type="ECO:0000313" key="6">
    <source>
        <dbReference type="EMBL" id="ODV71553.1"/>
    </source>
</evidence>
<dbReference type="InterPro" id="IPR023210">
    <property type="entry name" value="NADP_OxRdtase_dom"/>
</dbReference>
<dbReference type="EMBL" id="KV453940">
    <property type="protein sequence ID" value="ODV71553.1"/>
    <property type="molecule type" value="Genomic_DNA"/>
</dbReference>
<reference evidence="6 7" key="1">
    <citation type="journal article" date="2016" name="Proc. Natl. Acad. Sci. U.S.A.">
        <title>Comparative genomics of biotechnologically important yeasts.</title>
        <authorList>
            <person name="Riley R."/>
            <person name="Haridas S."/>
            <person name="Wolfe K.H."/>
            <person name="Lopes M.R."/>
            <person name="Hittinger C.T."/>
            <person name="Goeker M."/>
            <person name="Salamov A.A."/>
            <person name="Wisecaver J.H."/>
            <person name="Long T.M."/>
            <person name="Calvey C.H."/>
            <person name="Aerts A.L."/>
            <person name="Barry K.W."/>
            <person name="Choi C."/>
            <person name="Clum A."/>
            <person name="Coughlan A.Y."/>
            <person name="Deshpande S."/>
            <person name="Douglass A.P."/>
            <person name="Hanson S.J."/>
            <person name="Klenk H.-P."/>
            <person name="LaButti K.M."/>
            <person name="Lapidus A."/>
            <person name="Lindquist E.A."/>
            <person name="Lipzen A.M."/>
            <person name="Meier-Kolthoff J.P."/>
            <person name="Ohm R.A."/>
            <person name="Otillar R.P."/>
            <person name="Pangilinan J.L."/>
            <person name="Peng Y."/>
            <person name="Rokas A."/>
            <person name="Rosa C.A."/>
            <person name="Scheuner C."/>
            <person name="Sibirny A.A."/>
            <person name="Slot J.C."/>
            <person name="Stielow J.B."/>
            <person name="Sun H."/>
            <person name="Kurtzman C.P."/>
            <person name="Blackwell M."/>
            <person name="Grigoriev I.V."/>
            <person name="Jeffries T.W."/>
        </authorList>
    </citation>
    <scope>NUCLEOTIDE SEQUENCE [LARGE SCALE GENOMIC DNA]</scope>
    <source>
        <strain evidence="7">ATCC 18201 / CBS 1600 / BCRC 20928 / JCM 3617 / NBRC 0987 / NRRL Y-1542</strain>
    </source>
</reference>
<dbReference type="PRINTS" id="PR00069">
    <property type="entry name" value="ALDKETRDTASE"/>
</dbReference>
<evidence type="ECO:0000256" key="3">
    <source>
        <dbReference type="PIRSR" id="PIRSR000097-2"/>
    </source>
</evidence>
<gene>
    <name evidence="6" type="ORF">CYBJADRAFT_155025</name>
</gene>
<feature type="active site" description="Proton donor" evidence="2">
    <location>
        <position position="47"/>
    </location>
</feature>
<feature type="site" description="Lowers pKa of active site Tyr" evidence="4">
    <location>
        <position position="72"/>
    </location>
</feature>
<dbReference type="FunFam" id="3.20.20.100:FF:000002">
    <property type="entry name" value="2,5-diketo-D-gluconic acid reductase A"/>
    <property type="match status" value="1"/>
</dbReference>
<organism evidence="6 7">
    <name type="scientific">Cyberlindnera jadinii (strain ATCC 18201 / CBS 1600 / BCRC 20928 / JCM 3617 / NBRC 0987 / NRRL Y-1542)</name>
    <name type="common">Torula yeast</name>
    <name type="synonym">Candida utilis</name>
    <dbReference type="NCBI Taxonomy" id="983966"/>
    <lineage>
        <taxon>Eukaryota</taxon>
        <taxon>Fungi</taxon>
        <taxon>Dikarya</taxon>
        <taxon>Ascomycota</taxon>
        <taxon>Saccharomycotina</taxon>
        <taxon>Saccharomycetes</taxon>
        <taxon>Phaffomycetales</taxon>
        <taxon>Phaffomycetaceae</taxon>
        <taxon>Cyberlindnera</taxon>
    </lineage>
</organism>
<keyword evidence="7" id="KW-1185">Reference proteome</keyword>
<dbReference type="GO" id="GO:0016616">
    <property type="term" value="F:oxidoreductase activity, acting on the CH-OH group of donors, NAD or NADP as acceptor"/>
    <property type="evidence" value="ECO:0007669"/>
    <property type="project" value="UniProtKB-ARBA"/>
</dbReference>
<dbReference type="Proteomes" id="UP000094389">
    <property type="component" value="Unassembled WGS sequence"/>
</dbReference>
<dbReference type="SUPFAM" id="SSF51430">
    <property type="entry name" value="NAD(P)-linked oxidoreductase"/>
    <property type="match status" value="1"/>
</dbReference>
<proteinExistence type="predicted"/>
<dbReference type="PIRSF" id="PIRSF000097">
    <property type="entry name" value="AKR"/>
    <property type="match status" value="1"/>
</dbReference>
<sequence>MTTVLNNGVEMPLFGLGTWQSPSEQVSKAVEHALRTGYTHIDTAMIYGNEDAVGKGIKDSDVPRENFFLTTKLWNSDHDPKDVPKALDESLKKLGVDYVDLYLMHYPAAHDKQKFDASGELSVVDIDYIDTWKAMESLLDTGKVRAIGVSNFSRGEMERLLESCTIKPQVHQMELHPYLKQQEFLDWHKGQEIHVTAYSAFGNQNPTYHLDGEPRILSHPDVQMVAKKLGISASQVVIAWALKRGTSVIPKSVTPARIDENLQGSKVVLSEDDFNVINNLGYSIRYCDYGPDVGYWFYKDLEAPGKKP</sequence>
<dbReference type="InterPro" id="IPR036812">
    <property type="entry name" value="NAD(P)_OxRdtase_dom_sf"/>
</dbReference>
<dbReference type="CDD" id="cd19071">
    <property type="entry name" value="AKR_AKR1-5-like"/>
    <property type="match status" value="1"/>
</dbReference>
<evidence type="ECO:0000259" key="5">
    <source>
        <dbReference type="Pfam" id="PF00248"/>
    </source>
</evidence>
<dbReference type="PROSITE" id="PS00062">
    <property type="entry name" value="ALDOKETO_REDUCTASE_2"/>
    <property type="match status" value="1"/>
</dbReference>
<evidence type="ECO:0000313" key="7">
    <source>
        <dbReference type="Proteomes" id="UP000094389"/>
    </source>
</evidence>
<feature type="binding site" evidence="3">
    <location>
        <position position="105"/>
    </location>
    <ligand>
        <name>substrate</name>
    </ligand>
</feature>
<dbReference type="STRING" id="983966.A0A1E4RWA3"/>
<dbReference type="Gene3D" id="3.20.20.100">
    <property type="entry name" value="NADP-dependent oxidoreductase domain"/>
    <property type="match status" value="1"/>
</dbReference>
<feature type="domain" description="NADP-dependent oxidoreductase" evidence="5">
    <location>
        <begin position="15"/>
        <end position="279"/>
    </location>
</feature>
<dbReference type="GeneID" id="30987839"/>
<dbReference type="PANTHER" id="PTHR11732">
    <property type="entry name" value="ALDO/KETO REDUCTASE"/>
    <property type="match status" value="1"/>
</dbReference>
<dbReference type="OMA" id="ITQYSPF"/>
<dbReference type="AlphaFoldDB" id="A0A1E4RWA3"/>
<dbReference type="RefSeq" id="XP_020068592.1">
    <property type="nucleotide sequence ID" value="XM_020213443.1"/>
</dbReference>
<evidence type="ECO:0000256" key="2">
    <source>
        <dbReference type="PIRSR" id="PIRSR000097-1"/>
    </source>
</evidence>
<dbReference type="InterPro" id="IPR020471">
    <property type="entry name" value="AKR"/>
</dbReference>
<dbReference type="InterPro" id="IPR018170">
    <property type="entry name" value="Aldo/ket_reductase_CS"/>
</dbReference>
<accession>A0A1E4RWA3</accession>
<evidence type="ECO:0000256" key="4">
    <source>
        <dbReference type="PIRSR" id="PIRSR000097-3"/>
    </source>
</evidence>
<dbReference type="OrthoDB" id="416253at2759"/>
<keyword evidence="1" id="KW-0560">Oxidoreductase</keyword>